<accession>A1A1T4</accession>
<dbReference type="Proteomes" id="UP000008702">
    <property type="component" value="Chromosome"/>
</dbReference>
<dbReference type="EMBL" id="AP009256">
    <property type="protein sequence ID" value="BAF39667.1"/>
    <property type="molecule type" value="Genomic_DNA"/>
</dbReference>
<organism evidence="1 2">
    <name type="scientific">Bifidobacterium adolescentis (strain ATCC 15703 / DSM 20083 / NCTC 11814 / E194a)</name>
    <dbReference type="NCBI Taxonomy" id="367928"/>
    <lineage>
        <taxon>Bacteria</taxon>
        <taxon>Bacillati</taxon>
        <taxon>Actinomycetota</taxon>
        <taxon>Actinomycetes</taxon>
        <taxon>Bifidobacteriales</taxon>
        <taxon>Bifidobacteriaceae</taxon>
        <taxon>Bifidobacterium</taxon>
    </lineage>
</organism>
<protein>
    <submittedName>
        <fullName evidence="1">Polyhydroxybutyrate depolymerase</fullName>
    </submittedName>
</protein>
<proteinExistence type="predicted"/>
<dbReference type="AlphaFoldDB" id="A1A1T4"/>
<evidence type="ECO:0000313" key="2">
    <source>
        <dbReference type="Proteomes" id="UP000008702"/>
    </source>
</evidence>
<keyword evidence="2" id="KW-1185">Reference proteome</keyword>
<name>A1A1T4_BIFAA</name>
<evidence type="ECO:0000313" key="1">
    <source>
        <dbReference type="EMBL" id="BAF39667.1"/>
    </source>
</evidence>
<dbReference type="HOGENOM" id="CLU_818010_0_0_11"/>
<gene>
    <name evidence="1" type="ordered locus">BAD_0886</name>
</gene>
<reference evidence="1 2" key="1">
    <citation type="submission" date="2006-12" db="EMBL/GenBank/DDBJ databases">
        <title>Bifidobacterium adolescentis complete genome sequence.</title>
        <authorList>
            <person name="Suzuki T."/>
            <person name="Tsuda Y."/>
            <person name="Kanou N."/>
            <person name="Inoue T."/>
            <person name="Kumazaki K."/>
            <person name="Nagano S."/>
            <person name="Hirai S."/>
            <person name="Tanaka K."/>
            <person name="Watanabe K."/>
        </authorList>
    </citation>
    <scope>NUCLEOTIDE SEQUENCE [LARGE SCALE GENOMIC DNA]</scope>
    <source>
        <strain evidence="2">ATCC 15703 / DSM 20083 / NCTC 11814 / E194a</strain>
    </source>
</reference>
<dbReference type="KEGG" id="bad:BAD_0886"/>
<sequence>MLDFLAHGTRRMAFGADQSAHGVHRFFWMCIEHGGKENIRRLSVQSVPGKFVCGEILEVECNDGFRTGPTGGRDHMPVVGVRQIHVRFKPLPILRHGHRKGPADRVKKTAGPDVGHMPHFHDGQACLVHDPRRPCWLAQTSLGQAKQWVDDPRRYEQVGVKQRNHKGTLLIEPGQVIRIVDVVRAVLIGDGTHLIQRLGCGLVASALVVGHIRKPQETVTALPHAGVRNHARIQHACERALGDPKNTRRLASRDTLVIRHRPFRLRKQKLPNAPVVVRRQRDTRAVHPLQERSGNSASRAPCLRPRPMDFATHHHGHRNHLHPFSSYGKWTQWTICGSG</sequence>